<feature type="signal peptide" evidence="2">
    <location>
        <begin position="1"/>
        <end position="22"/>
    </location>
</feature>
<evidence type="ECO:0000256" key="2">
    <source>
        <dbReference type="SAM" id="SignalP"/>
    </source>
</evidence>
<sequence>MKAFLIALGGIGFFLMFSLALAQETAPASPAPSPVDYALPYPGILPDNPLFFLKRLRDLILIQLISNPVRKAEFHQLLADKYHSMGEVLLEKGKAEIAISTFTKGTQFDADTRKYLSQIPAENMAQLNQLTDRFSQSLTKHIEVLTRSQEKFSGENLTTLQTSITSLTELQKGL</sequence>
<dbReference type="InterPro" id="IPR043725">
    <property type="entry name" value="DUF5667"/>
</dbReference>
<dbReference type="AlphaFoldDB" id="A0A0G1EMS4"/>
<dbReference type="Pfam" id="PF18915">
    <property type="entry name" value="DUF5667"/>
    <property type="match status" value="1"/>
</dbReference>
<comment type="caution">
    <text evidence="4">The sequence shown here is derived from an EMBL/GenBank/DDBJ whole genome shotgun (WGS) entry which is preliminary data.</text>
</comment>
<dbReference type="InterPro" id="IPR019734">
    <property type="entry name" value="TPR_rpt"/>
</dbReference>
<gene>
    <name evidence="4" type="ORF">UV59_C0021G0007</name>
</gene>
<keyword evidence="2" id="KW-0732">Signal</keyword>
<evidence type="ECO:0000313" key="5">
    <source>
        <dbReference type="Proteomes" id="UP000034543"/>
    </source>
</evidence>
<keyword evidence="1" id="KW-0802">TPR repeat</keyword>
<proteinExistence type="predicted"/>
<dbReference type="PROSITE" id="PS50005">
    <property type="entry name" value="TPR"/>
    <property type="match status" value="1"/>
</dbReference>
<reference evidence="4 5" key="1">
    <citation type="journal article" date="2015" name="Nature">
        <title>rRNA introns, odd ribosomes, and small enigmatic genomes across a large radiation of phyla.</title>
        <authorList>
            <person name="Brown C.T."/>
            <person name="Hug L.A."/>
            <person name="Thomas B.C."/>
            <person name="Sharon I."/>
            <person name="Castelle C.J."/>
            <person name="Singh A."/>
            <person name="Wilkins M.J."/>
            <person name="Williams K.H."/>
            <person name="Banfield J.F."/>
        </authorList>
    </citation>
    <scope>NUCLEOTIDE SEQUENCE [LARGE SCALE GENOMIC DNA]</scope>
</reference>
<dbReference type="EMBL" id="LCFB01000021">
    <property type="protein sequence ID" value="KKS84341.1"/>
    <property type="molecule type" value="Genomic_DNA"/>
</dbReference>
<feature type="chain" id="PRO_5002536880" description="DUF5667 domain-containing protein" evidence="2">
    <location>
        <begin position="23"/>
        <end position="174"/>
    </location>
</feature>
<evidence type="ECO:0000259" key="3">
    <source>
        <dbReference type="Pfam" id="PF18915"/>
    </source>
</evidence>
<protein>
    <recommendedName>
        <fullName evidence="3">DUF5667 domain-containing protein</fullName>
    </recommendedName>
</protein>
<feature type="domain" description="DUF5667" evidence="3">
    <location>
        <begin position="43"/>
        <end position="153"/>
    </location>
</feature>
<organism evidence="4 5">
    <name type="scientific">Candidatus Gottesmanbacteria bacterium GW2011_GWA1_43_11</name>
    <dbReference type="NCBI Taxonomy" id="1618436"/>
    <lineage>
        <taxon>Bacteria</taxon>
        <taxon>Candidatus Gottesmaniibacteriota</taxon>
    </lineage>
</organism>
<feature type="repeat" description="TPR" evidence="1">
    <location>
        <begin position="79"/>
        <end position="112"/>
    </location>
</feature>
<dbReference type="Proteomes" id="UP000034543">
    <property type="component" value="Unassembled WGS sequence"/>
</dbReference>
<evidence type="ECO:0000313" key="4">
    <source>
        <dbReference type="EMBL" id="KKS84341.1"/>
    </source>
</evidence>
<name>A0A0G1EMS4_9BACT</name>
<evidence type="ECO:0000256" key="1">
    <source>
        <dbReference type="PROSITE-ProRule" id="PRU00339"/>
    </source>
</evidence>
<accession>A0A0G1EMS4</accession>
<dbReference type="STRING" id="1618436.UV59_C0021G0007"/>